<protein>
    <submittedName>
        <fullName evidence="1">Uncharacterized protein</fullName>
    </submittedName>
</protein>
<gene>
    <name evidence="1" type="ORF">A0U91_15655</name>
</gene>
<organism evidence="1 2">
    <name type="scientific">Acetobacter persici</name>
    <dbReference type="NCBI Taxonomy" id="1076596"/>
    <lineage>
        <taxon>Bacteria</taxon>
        <taxon>Pseudomonadati</taxon>
        <taxon>Pseudomonadota</taxon>
        <taxon>Alphaproteobacteria</taxon>
        <taxon>Acetobacterales</taxon>
        <taxon>Acetobacteraceae</taxon>
        <taxon>Acetobacter</taxon>
    </lineage>
</organism>
<reference evidence="1 2" key="1">
    <citation type="submission" date="2016-03" db="EMBL/GenBank/DDBJ databases">
        <title>Acetic acid bacteria sequencing.</title>
        <authorList>
            <person name="Brandt J."/>
            <person name="Jakob F."/>
            <person name="Vogel R.F."/>
        </authorList>
    </citation>
    <scope>NUCLEOTIDE SEQUENCE [LARGE SCALE GENOMIC DNA]</scope>
    <source>
        <strain evidence="1 2">TMW2.1084</strain>
        <plasmid evidence="2">pac1084_1</plasmid>
    </source>
</reference>
<accession>A0A1U9LJ82</accession>
<geneLocation type="plasmid" evidence="2">
    <name>pac1084_1</name>
</geneLocation>
<dbReference type="KEGG" id="aper:A0U91_15655"/>
<evidence type="ECO:0000313" key="1">
    <source>
        <dbReference type="EMBL" id="AQT06448.1"/>
    </source>
</evidence>
<dbReference type="EMBL" id="CP014688">
    <property type="protein sequence ID" value="AQT06448.1"/>
    <property type="molecule type" value="Genomic_DNA"/>
</dbReference>
<dbReference type="AlphaFoldDB" id="A0A1U9LJ82"/>
<evidence type="ECO:0000313" key="2">
    <source>
        <dbReference type="Proteomes" id="UP000189055"/>
    </source>
</evidence>
<proteinExistence type="predicted"/>
<dbReference type="Proteomes" id="UP000189055">
    <property type="component" value="Plasmid pAC1084_1"/>
</dbReference>
<name>A0A1U9LJ82_9PROT</name>
<keyword evidence="1" id="KW-0614">Plasmid</keyword>
<sequence length="104" mass="11783">MGEFSLCCRGEIALLEGNDTALVNWHASADRPGELTNAASFGCAIWRHVYLDFGRRHPVWIEFRFHAPLRDVMQERGDHVAVFFTLIIEVMIAINANEDVKPVT</sequence>